<gene>
    <name evidence="2" type="ORF">AQJ64_12540</name>
</gene>
<feature type="chain" id="PRO_5007106870" description="Secreted protein" evidence="1">
    <location>
        <begin position="27"/>
        <end position="155"/>
    </location>
</feature>
<evidence type="ECO:0000313" key="2">
    <source>
        <dbReference type="EMBL" id="KUN85053.1"/>
    </source>
</evidence>
<dbReference type="EMBL" id="LMWW01000015">
    <property type="protein sequence ID" value="KUN85053.1"/>
    <property type="molecule type" value="Genomic_DNA"/>
</dbReference>
<evidence type="ECO:0008006" key="4">
    <source>
        <dbReference type="Google" id="ProtNLM"/>
    </source>
</evidence>
<sequence length="155" mass="16953">MVRRAATVAASCAVAVGVMTAPGAGAAPTATEGVTQGCYQRDGYPPGGGRNIGGYPAKYKWDFTPYIGARYYSCGRYVKLYYGGYSTNTTHYNVRWAPPGGSWRQSELRAGADMVWTFDAAYGDYNFSVQACNRGGTFERSRCTNWSPQLYLNTR</sequence>
<reference evidence="2 3" key="1">
    <citation type="submission" date="2015-10" db="EMBL/GenBank/DDBJ databases">
        <title>Draft genome sequence of Streptomyces griseoruber DSM 40281, type strain for the species Streptomyces griseoruber.</title>
        <authorList>
            <person name="Ruckert C."/>
            <person name="Winkler A."/>
            <person name="Kalinowski J."/>
            <person name="Kampfer P."/>
            <person name="Glaeser S."/>
        </authorList>
    </citation>
    <scope>NUCLEOTIDE SEQUENCE [LARGE SCALE GENOMIC DNA]</scope>
    <source>
        <strain evidence="2 3">DSM 40281</strain>
    </source>
</reference>
<feature type="signal peptide" evidence="1">
    <location>
        <begin position="1"/>
        <end position="26"/>
    </location>
</feature>
<evidence type="ECO:0000313" key="3">
    <source>
        <dbReference type="Proteomes" id="UP000052982"/>
    </source>
</evidence>
<dbReference type="Proteomes" id="UP000052982">
    <property type="component" value="Unassembled WGS sequence"/>
</dbReference>
<dbReference type="SUPFAM" id="SSF49265">
    <property type="entry name" value="Fibronectin type III"/>
    <property type="match status" value="1"/>
</dbReference>
<comment type="caution">
    <text evidence="2">The sequence shown here is derived from an EMBL/GenBank/DDBJ whole genome shotgun (WGS) entry which is preliminary data.</text>
</comment>
<name>A0A101T3C3_9ACTN</name>
<organism evidence="2 3">
    <name type="scientific">Streptomyces griseoruber</name>
    <dbReference type="NCBI Taxonomy" id="1943"/>
    <lineage>
        <taxon>Bacteria</taxon>
        <taxon>Bacillati</taxon>
        <taxon>Actinomycetota</taxon>
        <taxon>Actinomycetes</taxon>
        <taxon>Kitasatosporales</taxon>
        <taxon>Streptomycetaceae</taxon>
        <taxon>Streptomyces</taxon>
    </lineage>
</organism>
<evidence type="ECO:0000256" key="1">
    <source>
        <dbReference type="SAM" id="SignalP"/>
    </source>
</evidence>
<protein>
    <recommendedName>
        <fullName evidence="4">Secreted protein</fullName>
    </recommendedName>
</protein>
<keyword evidence="3" id="KW-1185">Reference proteome</keyword>
<keyword evidence="1" id="KW-0732">Signal</keyword>
<dbReference type="AlphaFoldDB" id="A0A101T3C3"/>
<accession>A0A101T3C3</accession>
<proteinExistence type="predicted"/>
<dbReference type="InterPro" id="IPR036116">
    <property type="entry name" value="FN3_sf"/>
</dbReference>